<feature type="region of interest" description="Disordered" evidence="1">
    <location>
        <begin position="1"/>
        <end position="56"/>
    </location>
</feature>
<protein>
    <submittedName>
        <fullName evidence="2">Uncharacterized protein</fullName>
    </submittedName>
</protein>
<dbReference type="Proteomes" id="UP000288805">
    <property type="component" value="Unassembled WGS sequence"/>
</dbReference>
<sequence length="56" mass="6310">MMDDLFRQANKYSMLKDDVRTTTQQVLVTNRSTKDDKTGSSKPSNQSRQASKGRAS</sequence>
<dbReference type="AlphaFoldDB" id="A0A438I112"/>
<evidence type="ECO:0000256" key="1">
    <source>
        <dbReference type="SAM" id="MobiDB-lite"/>
    </source>
</evidence>
<comment type="caution">
    <text evidence="2">The sequence shown here is derived from an EMBL/GenBank/DDBJ whole genome shotgun (WGS) entry which is preliminary data.</text>
</comment>
<gene>
    <name evidence="2" type="ORF">CK203_045736</name>
</gene>
<organism evidence="2 3">
    <name type="scientific">Vitis vinifera</name>
    <name type="common">Grape</name>
    <dbReference type="NCBI Taxonomy" id="29760"/>
    <lineage>
        <taxon>Eukaryota</taxon>
        <taxon>Viridiplantae</taxon>
        <taxon>Streptophyta</taxon>
        <taxon>Embryophyta</taxon>
        <taxon>Tracheophyta</taxon>
        <taxon>Spermatophyta</taxon>
        <taxon>Magnoliopsida</taxon>
        <taxon>eudicotyledons</taxon>
        <taxon>Gunneridae</taxon>
        <taxon>Pentapetalae</taxon>
        <taxon>rosids</taxon>
        <taxon>Vitales</taxon>
        <taxon>Vitaceae</taxon>
        <taxon>Viteae</taxon>
        <taxon>Vitis</taxon>
    </lineage>
</organism>
<reference evidence="2 3" key="1">
    <citation type="journal article" date="2018" name="PLoS Genet.">
        <title>Population sequencing reveals clonal diversity and ancestral inbreeding in the grapevine cultivar Chardonnay.</title>
        <authorList>
            <person name="Roach M.J."/>
            <person name="Johnson D.L."/>
            <person name="Bohlmann J."/>
            <person name="van Vuuren H.J."/>
            <person name="Jones S.J."/>
            <person name="Pretorius I.S."/>
            <person name="Schmidt S.A."/>
            <person name="Borneman A.R."/>
        </authorList>
    </citation>
    <scope>NUCLEOTIDE SEQUENCE [LARGE SCALE GENOMIC DNA]</scope>
    <source>
        <strain evidence="3">cv. Chardonnay</strain>
        <tissue evidence="2">Leaf</tissue>
    </source>
</reference>
<feature type="compositionally biased region" description="Polar residues" evidence="1">
    <location>
        <begin position="21"/>
        <end position="31"/>
    </location>
</feature>
<proteinExistence type="predicted"/>
<evidence type="ECO:0000313" key="2">
    <source>
        <dbReference type="EMBL" id="RVW90408.1"/>
    </source>
</evidence>
<name>A0A438I112_VITVI</name>
<feature type="compositionally biased region" description="Polar residues" evidence="1">
    <location>
        <begin position="40"/>
        <end position="50"/>
    </location>
</feature>
<evidence type="ECO:0000313" key="3">
    <source>
        <dbReference type="Proteomes" id="UP000288805"/>
    </source>
</evidence>
<dbReference type="EMBL" id="QGNW01000155">
    <property type="protein sequence ID" value="RVW90408.1"/>
    <property type="molecule type" value="Genomic_DNA"/>
</dbReference>
<accession>A0A438I112</accession>